<evidence type="ECO:0000313" key="12">
    <source>
        <dbReference type="Proteomes" id="UP001465976"/>
    </source>
</evidence>
<accession>A0ABR3EU78</accession>
<dbReference type="SUPFAM" id="SSF52540">
    <property type="entry name" value="P-loop containing nucleoside triphosphate hydrolases"/>
    <property type="match status" value="1"/>
</dbReference>
<feature type="domain" description="Helicase ATP-binding" evidence="9">
    <location>
        <begin position="87"/>
        <end position="279"/>
    </location>
</feature>
<evidence type="ECO:0000256" key="2">
    <source>
        <dbReference type="ARBA" id="ARBA00022741"/>
    </source>
</evidence>
<keyword evidence="3" id="KW-0067">ATP-binding</keyword>
<keyword evidence="5" id="KW-0413">Isomerase</keyword>
<feature type="domain" description="Helicase C-terminal" evidence="10">
    <location>
        <begin position="303"/>
        <end position="468"/>
    </location>
</feature>
<dbReference type="Pfam" id="PF00271">
    <property type="entry name" value="Helicase_C"/>
    <property type="match status" value="1"/>
</dbReference>
<comment type="caution">
    <text evidence="11">The sequence shown here is derived from an EMBL/GenBank/DDBJ whole genome shotgun (WGS) entry which is preliminary data.</text>
</comment>
<keyword evidence="2" id="KW-0547">Nucleotide-binding</keyword>
<dbReference type="SMART" id="SM00487">
    <property type="entry name" value="DEXDc"/>
    <property type="match status" value="1"/>
</dbReference>
<proteinExistence type="inferred from homology"/>
<dbReference type="Proteomes" id="UP001465976">
    <property type="component" value="Unassembled WGS sequence"/>
</dbReference>
<name>A0ABR3EU78_9AGAR</name>
<dbReference type="InterPro" id="IPR001650">
    <property type="entry name" value="Helicase_C-like"/>
</dbReference>
<gene>
    <name evidence="11" type="ORF">V5O48_015682</name>
</gene>
<dbReference type="PANTHER" id="PTHR13710">
    <property type="entry name" value="DNA HELICASE RECQ FAMILY MEMBER"/>
    <property type="match status" value="1"/>
</dbReference>
<evidence type="ECO:0000256" key="1">
    <source>
        <dbReference type="ARBA" id="ARBA00005446"/>
    </source>
</evidence>
<evidence type="ECO:0000259" key="9">
    <source>
        <dbReference type="PROSITE" id="PS51192"/>
    </source>
</evidence>
<comment type="catalytic activity">
    <reaction evidence="6">
        <text>Couples ATP hydrolysis with the unwinding of duplex DNA by translocating in the 3'-5' direction.</text>
        <dbReference type="EC" id="5.6.2.4"/>
    </reaction>
</comment>
<comment type="similarity">
    <text evidence="1">Belongs to the helicase family. RecQ subfamily.</text>
</comment>
<feature type="region of interest" description="Disordered" evidence="8">
    <location>
        <begin position="453"/>
        <end position="473"/>
    </location>
</feature>
<dbReference type="PROSITE" id="PS51192">
    <property type="entry name" value="HELICASE_ATP_BIND_1"/>
    <property type="match status" value="1"/>
</dbReference>
<sequence length="560" mass="63923">MTSPPERAHALPYEELCKVIENVMSMNHDKPLLKIINSNHLPSKPQYPSVYLSTLSEKDLNLALRVIVVAFYVTEGREIPREYQVRAVCASYANDSAIIAGTGSGKTLITALLMWMTGRGRVSITVSPLKRLQETQGKDFEEKYRIPTLVVNESTERTADFWKENVFEYSARVPGRIQHLLVTPEQLFKLKEGYHSRTGNLIRDQRYKKFIRRFFIDEAHFIHYAGLSHNTQKAFRPAYGQLDEIKVLFPNIPWHALTATAPPHVLRSIQSAVLNSKCAIIRYSSNQPNTVYAMHCVEGSLNNLDNYNMFLKEPFDFTTQPRVLLFFDNKTLCAQVRQHLMERLPKTGLPFPREEIVRFYRAGMSKQFLEKAHDAFATPGGPCKIYCTTKCNSTGIDYPDVDIVATVDIPPDVAEALQHGGRVLRCSEKIGLFLILHEDWVLELDLSGFFEEPKGVNPDDPDRPRQPLTDKSNRQDRAAYSLVNLIQDKTLCMCRFFADYLNDTCPSDNGIAEVARTLPSKLRSSKDLQELLEETDGWREEWAQGILDVVVQFDREKARS</sequence>
<evidence type="ECO:0000256" key="7">
    <source>
        <dbReference type="ARBA" id="ARBA00034808"/>
    </source>
</evidence>
<dbReference type="InterPro" id="IPR011545">
    <property type="entry name" value="DEAD/DEAH_box_helicase_dom"/>
</dbReference>
<evidence type="ECO:0000256" key="8">
    <source>
        <dbReference type="SAM" id="MobiDB-lite"/>
    </source>
</evidence>
<dbReference type="EC" id="5.6.2.4" evidence="7"/>
<evidence type="ECO:0000313" key="11">
    <source>
        <dbReference type="EMBL" id="KAL0566331.1"/>
    </source>
</evidence>
<dbReference type="Pfam" id="PF00270">
    <property type="entry name" value="DEAD"/>
    <property type="match status" value="1"/>
</dbReference>
<dbReference type="InterPro" id="IPR014001">
    <property type="entry name" value="Helicase_ATP-bd"/>
</dbReference>
<evidence type="ECO:0000259" key="10">
    <source>
        <dbReference type="PROSITE" id="PS51194"/>
    </source>
</evidence>
<evidence type="ECO:0000256" key="5">
    <source>
        <dbReference type="ARBA" id="ARBA00023235"/>
    </source>
</evidence>
<dbReference type="InterPro" id="IPR027417">
    <property type="entry name" value="P-loop_NTPase"/>
</dbReference>
<dbReference type="PANTHER" id="PTHR13710:SF105">
    <property type="entry name" value="ATP-DEPENDENT DNA HELICASE Q1"/>
    <property type="match status" value="1"/>
</dbReference>
<protein>
    <recommendedName>
        <fullName evidence="7">DNA 3'-5' helicase</fullName>
        <ecNumber evidence="7">5.6.2.4</ecNumber>
    </recommendedName>
</protein>
<keyword evidence="4" id="KW-0238">DNA-binding</keyword>
<evidence type="ECO:0000256" key="4">
    <source>
        <dbReference type="ARBA" id="ARBA00023125"/>
    </source>
</evidence>
<keyword evidence="12" id="KW-1185">Reference proteome</keyword>
<reference evidence="11 12" key="1">
    <citation type="submission" date="2024-02" db="EMBL/GenBank/DDBJ databases">
        <title>A draft genome for the cacao thread blight pathogen Marasmius crinis-equi.</title>
        <authorList>
            <person name="Cohen S.P."/>
            <person name="Baruah I.K."/>
            <person name="Amoako-Attah I."/>
            <person name="Bukari Y."/>
            <person name="Meinhardt L.W."/>
            <person name="Bailey B.A."/>
        </authorList>
    </citation>
    <scope>NUCLEOTIDE SEQUENCE [LARGE SCALE GENOMIC DNA]</scope>
    <source>
        <strain evidence="11 12">GH-76</strain>
    </source>
</reference>
<dbReference type="EMBL" id="JBAHYK010001934">
    <property type="protein sequence ID" value="KAL0566331.1"/>
    <property type="molecule type" value="Genomic_DNA"/>
</dbReference>
<organism evidence="11 12">
    <name type="scientific">Marasmius crinis-equi</name>
    <dbReference type="NCBI Taxonomy" id="585013"/>
    <lineage>
        <taxon>Eukaryota</taxon>
        <taxon>Fungi</taxon>
        <taxon>Dikarya</taxon>
        <taxon>Basidiomycota</taxon>
        <taxon>Agaricomycotina</taxon>
        <taxon>Agaricomycetes</taxon>
        <taxon>Agaricomycetidae</taxon>
        <taxon>Agaricales</taxon>
        <taxon>Marasmiineae</taxon>
        <taxon>Marasmiaceae</taxon>
        <taxon>Marasmius</taxon>
    </lineage>
</organism>
<dbReference type="Gene3D" id="3.40.50.300">
    <property type="entry name" value="P-loop containing nucleotide triphosphate hydrolases"/>
    <property type="match status" value="2"/>
</dbReference>
<evidence type="ECO:0000256" key="6">
    <source>
        <dbReference type="ARBA" id="ARBA00034617"/>
    </source>
</evidence>
<dbReference type="PROSITE" id="PS51194">
    <property type="entry name" value="HELICASE_CTER"/>
    <property type="match status" value="1"/>
</dbReference>
<evidence type="ECO:0000256" key="3">
    <source>
        <dbReference type="ARBA" id="ARBA00022840"/>
    </source>
</evidence>